<evidence type="ECO:0000256" key="3">
    <source>
        <dbReference type="SAM" id="MobiDB-lite"/>
    </source>
</evidence>
<reference evidence="6" key="1">
    <citation type="journal article" date="2019" name="Int. J. Syst. Evol. Microbiol.">
        <title>The Global Catalogue of Microorganisms (GCM) 10K type strain sequencing project: providing services to taxonomists for standard genome sequencing and annotation.</title>
        <authorList>
            <consortium name="The Broad Institute Genomics Platform"/>
            <consortium name="The Broad Institute Genome Sequencing Center for Infectious Disease"/>
            <person name="Wu L."/>
            <person name="Ma J."/>
        </authorList>
    </citation>
    <scope>NUCLEOTIDE SEQUENCE [LARGE SCALE GENOMIC DNA]</scope>
    <source>
        <strain evidence="6">JCM 9377</strain>
    </source>
</reference>
<keyword evidence="6" id="KW-1185">Reference proteome</keyword>
<dbReference type="PANTHER" id="PTHR37042">
    <property type="entry name" value="OUTER MEMBRANE PROTEIN RV1973"/>
    <property type="match status" value="1"/>
</dbReference>
<dbReference type="Proteomes" id="UP001501237">
    <property type="component" value="Unassembled WGS sequence"/>
</dbReference>
<comment type="caution">
    <text evidence="5">The sequence shown here is derived from an EMBL/GenBank/DDBJ whole genome shotgun (WGS) entry which is preliminary data.</text>
</comment>
<evidence type="ECO:0000313" key="5">
    <source>
        <dbReference type="EMBL" id="GAA3223527.1"/>
    </source>
</evidence>
<evidence type="ECO:0000313" key="6">
    <source>
        <dbReference type="Proteomes" id="UP001501237"/>
    </source>
</evidence>
<organism evidence="5 6">
    <name type="scientific">Actinocorallia longicatena</name>
    <dbReference type="NCBI Taxonomy" id="111803"/>
    <lineage>
        <taxon>Bacteria</taxon>
        <taxon>Bacillati</taxon>
        <taxon>Actinomycetota</taxon>
        <taxon>Actinomycetes</taxon>
        <taxon>Streptosporangiales</taxon>
        <taxon>Thermomonosporaceae</taxon>
        <taxon>Actinocorallia</taxon>
    </lineage>
</organism>
<comment type="subcellular location">
    <subcellularLocation>
        <location evidence="1">Membrane</location>
    </subcellularLocation>
</comment>
<gene>
    <name evidence="5" type="ORF">GCM10010468_50110</name>
</gene>
<sequence length="241" mass="25780">MNLFKKSSVDEIDVEEEAAIIDGQLSLDDAEAVEAEPVEAEAVEAEPVEAEPVKKAEPAKKAKTAEKPAEKAKPAKEKKAGTGRQGPPVWVMVVLGLVAAALVGGSFVLRADSDGKYSEQDLDDATRTAFNSAQDISTWDYRTIEGDTKHVLSETTGEFRTAYQQSAAKLLANAPAQEAVTLGTASKAGVESVGKDGIKVLVFLNQSTTRKGAEPSTDLHRLRLTMVKKDGDWLVSKLEVL</sequence>
<evidence type="ECO:0000256" key="4">
    <source>
        <dbReference type="SAM" id="Phobius"/>
    </source>
</evidence>
<dbReference type="RefSeq" id="WP_344832623.1">
    <property type="nucleotide sequence ID" value="NZ_BAAAUV010000013.1"/>
</dbReference>
<accession>A0ABP6QE60</accession>
<protein>
    <recommendedName>
        <fullName evidence="7">Mce-associated membrane protein</fullName>
    </recommendedName>
</protein>
<evidence type="ECO:0000256" key="1">
    <source>
        <dbReference type="ARBA" id="ARBA00004370"/>
    </source>
</evidence>
<proteinExistence type="predicted"/>
<feature type="region of interest" description="Disordered" evidence="3">
    <location>
        <begin position="31"/>
        <end position="84"/>
    </location>
</feature>
<dbReference type="PANTHER" id="PTHR37042:SF4">
    <property type="entry name" value="OUTER MEMBRANE PROTEIN RV1973"/>
    <property type="match status" value="1"/>
</dbReference>
<evidence type="ECO:0008006" key="7">
    <source>
        <dbReference type="Google" id="ProtNLM"/>
    </source>
</evidence>
<feature type="transmembrane region" description="Helical" evidence="4">
    <location>
        <begin position="89"/>
        <end position="109"/>
    </location>
</feature>
<feature type="compositionally biased region" description="Basic and acidic residues" evidence="3">
    <location>
        <begin position="51"/>
        <end position="80"/>
    </location>
</feature>
<keyword evidence="2 4" id="KW-0472">Membrane</keyword>
<evidence type="ECO:0000256" key="2">
    <source>
        <dbReference type="ARBA" id="ARBA00023136"/>
    </source>
</evidence>
<feature type="compositionally biased region" description="Acidic residues" evidence="3">
    <location>
        <begin position="31"/>
        <end position="49"/>
    </location>
</feature>
<keyword evidence="4" id="KW-1133">Transmembrane helix</keyword>
<dbReference type="EMBL" id="BAAAUV010000013">
    <property type="protein sequence ID" value="GAA3223527.1"/>
    <property type="molecule type" value="Genomic_DNA"/>
</dbReference>
<name>A0ABP6QE60_9ACTN</name>
<keyword evidence="4" id="KW-0812">Transmembrane</keyword>